<proteinExistence type="predicted"/>
<gene>
    <name evidence="4" type="ORF">HMPREF1705_04192</name>
</gene>
<evidence type="ECO:0000256" key="1">
    <source>
        <dbReference type="PIRSR" id="PIRSR620019-1"/>
    </source>
</evidence>
<dbReference type="RefSeq" id="WP_057940624.1">
    <property type="nucleotide sequence ID" value="NZ_ACJX03000001.1"/>
</dbReference>
<keyword evidence="4" id="KW-0808">Transferase</keyword>
<keyword evidence="4" id="KW-0012">Acyltransferase</keyword>
<organism evidence="4 5">
    <name type="scientific">Acetomicrobium hydrogeniformans ATCC BAA-1850</name>
    <dbReference type="NCBI Taxonomy" id="592015"/>
    <lineage>
        <taxon>Bacteria</taxon>
        <taxon>Thermotogati</taxon>
        <taxon>Synergistota</taxon>
        <taxon>Synergistia</taxon>
        <taxon>Synergistales</taxon>
        <taxon>Acetomicrobiaceae</taxon>
        <taxon>Acetomicrobium</taxon>
    </lineage>
</organism>
<evidence type="ECO:0000313" key="4">
    <source>
        <dbReference type="EMBL" id="KRT34392.1"/>
    </source>
</evidence>
<feature type="active site" description="Proton acceptor" evidence="1">
    <location>
        <position position="141"/>
    </location>
</feature>
<reference evidence="5" key="1">
    <citation type="submission" date="2012-09" db="EMBL/GenBank/DDBJ databases">
        <authorList>
            <person name="Weinstock G."/>
            <person name="Sodergren E."/>
            <person name="Clifton S."/>
            <person name="Fulton L."/>
            <person name="Fulton B."/>
            <person name="Courtney L."/>
            <person name="Fronick C."/>
            <person name="Harrison M."/>
            <person name="Strong C."/>
            <person name="Farmer C."/>
            <person name="Delehaunty K."/>
            <person name="Markovic C."/>
            <person name="Hall O."/>
            <person name="Minx P."/>
            <person name="Tomlinson C."/>
            <person name="Mitreva M."/>
            <person name="Nelson J."/>
            <person name="Hou S."/>
            <person name="Wollam A."/>
            <person name="Pepin K.H."/>
            <person name="Johnson M."/>
            <person name="Bhonagiri V."/>
            <person name="Nash W.E."/>
            <person name="Suruliraj S."/>
            <person name="Warren W."/>
            <person name="Chinwalla A."/>
            <person name="Mardis E.R."/>
            <person name="Wilson R.K."/>
        </authorList>
    </citation>
    <scope>NUCLEOTIDE SEQUENCE [LARGE SCALE GENOMIC DNA]</scope>
    <source>
        <strain evidence="5">OS1</strain>
    </source>
</reference>
<feature type="binding site" evidence="2">
    <location>
        <position position="74"/>
    </location>
    <ligand>
        <name>substrate</name>
    </ligand>
</feature>
<dbReference type="GO" id="GO:0016746">
    <property type="term" value="F:acyltransferase activity"/>
    <property type="evidence" value="ECO:0007669"/>
    <property type="project" value="UniProtKB-KW"/>
</dbReference>
<feature type="domain" description="PglD N-terminal" evidence="3">
    <location>
        <begin position="10"/>
        <end position="86"/>
    </location>
</feature>
<dbReference type="PANTHER" id="PTHR43300:SF7">
    <property type="entry name" value="UDP-N-ACETYLBACILLOSAMINE N-ACETYLTRANSFERASE"/>
    <property type="match status" value="1"/>
</dbReference>
<dbReference type="Gene3D" id="2.160.10.10">
    <property type="entry name" value="Hexapeptide repeat proteins"/>
    <property type="match status" value="1"/>
</dbReference>
<dbReference type="eggNOG" id="COG0110">
    <property type="taxonomic scope" value="Bacteria"/>
</dbReference>
<dbReference type="Pfam" id="PF17836">
    <property type="entry name" value="PglD_N"/>
    <property type="match status" value="1"/>
</dbReference>
<dbReference type="Proteomes" id="UP000005273">
    <property type="component" value="Unassembled WGS sequence"/>
</dbReference>
<dbReference type="EMBL" id="ACJX03000001">
    <property type="protein sequence ID" value="KRT34392.1"/>
    <property type="molecule type" value="Genomic_DNA"/>
</dbReference>
<feature type="binding site" evidence="2">
    <location>
        <position position="150"/>
    </location>
    <ligand>
        <name>acetyl-CoA</name>
        <dbReference type="ChEBI" id="CHEBI:57288"/>
    </ligand>
</feature>
<dbReference type="Gene3D" id="3.40.50.20">
    <property type="match status" value="1"/>
</dbReference>
<dbReference type="AlphaFoldDB" id="A0A0T5X7T0"/>
<feature type="binding site" evidence="2">
    <location>
        <begin position="17"/>
        <end position="19"/>
    </location>
    <ligand>
        <name>substrate</name>
    </ligand>
</feature>
<feature type="site" description="Increases basicity of active site His" evidence="1">
    <location>
        <position position="142"/>
    </location>
</feature>
<dbReference type="InterPro" id="IPR011004">
    <property type="entry name" value="Trimer_LpxA-like_sf"/>
</dbReference>
<feature type="binding site" evidence="2">
    <location>
        <position position="171"/>
    </location>
    <ligand>
        <name>acetyl-CoA</name>
        <dbReference type="ChEBI" id="CHEBI:57288"/>
    </ligand>
</feature>
<dbReference type="InterPro" id="IPR041561">
    <property type="entry name" value="PglD_N"/>
</dbReference>
<dbReference type="OrthoDB" id="9794407at2"/>
<comment type="caution">
    <text evidence="4">The sequence shown here is derived from an EMBL/GenBank/DDBJ whole genome shotgun (WGS) entry which is preliminary data.</text>
</comment>
<sequence>MKINYNTKKRLLIIGASGHGKVVADVALKMNKWKYIAFMDQDEAIKSSLDIDVIDRSENAFKYIKDYDIFVAIGNNATREKVLEELMSLEASVPVLIHPSAVLGKLVEVGIGTVIMAGAVINCCTKIGKGCIINTGATIDHDNMIGDYVHISPGAHLAGTVSVGKGTWIGIGSAVINNISITGNCIIGAGAVVTRDIMEPGTYVGVPARKIKGRNPRGSDL</sequence>
<dbReference type="SUPFAM" id="SSF51161">
    <property type="entry name" value="Trimeric LpxA-like enzymes"/>
    <property type="match status" value="1"/>
</dbReference>
<dbReference type="PANTHER" id="PTHR43300">
    <property type="entry name" value="ACETYLTRANSFERASE"/>
    <property type="match status" value="1"/>
</dbReference>
<dbReference type="STRING" id="592015.HMPREF1705_04192"/>
<evidence type="ECO:0000256" key="2">
    <source>
        <dbReference type="PIRSR" id="PIRSR620019-2"/>
    </source>
</evidence>
<dbReference type="InterPro" id="IPR050179">
    <property type="entry name" value="Trans_hexapeptide_repeat"/>
</dbReference>
<dbReference type="CDD" id="cd03360">
    <property type="entry name" value="LbH_AT_putative"/>
    <property type="match status" value="1"/>
</dbReference>
<evidence type="ECO:0000313" key="5">
    <source>
        <dbReference type="Proteomes" id="UP000005273"/>
    </source>
</evidence>
<keyword evidence="5" id="KW-1185">Reference proteome</keyword>
<accession>A0A0T5X7T0</accession>
<name>A0A0T5X7T0_9BACT</name>
<evidence type="ECO:0000259" key="3">
    <source>
        <dbReference type="Pfam" id="PF17836"/>
    </source>
</evidence>
<dbReference type="InterPro" id="IPR020019">
    <property type="entry name" value="AcTrfase_PglD-like"/>
</dbReference>
<dbReference type="NCBIfam" id="TIGR03570">
    <property type="entry name" value="NeuD_NnaD"/>
    <property type="match status" value="1"/>
</dbReference>
<protein>
    <submittedName>
        <fullName evidence="4">Sugar O-acyltransferase, sialic acid O-acetyltransferase NeuD family</fullName>
    </submittedName>
</protein>